<evidence type="ECO:0000313" key="1">
    <source>
        <dbReference type="EMBL" id="GBR49278.1"/>
    </source>
</evidence>
<name>A0ABQ0QLE8_9PROT</name>
<accession>A0ABQ0QLE8</accession>
<sequence>MICENFGVSGSVSTFCVCGDGGDTIFDSEGGDGRGGAAGVGDGSGVVTFGGSFRGGNGVGLLSGGGGTACGGGGGGGGSSVGAFSGGVGAGGASLRTGAGAGAGFGAG</sequence>
<dbReference type="Proteomes" id="UP001062443">
    <property type="component" value="Unassembled WGS sequence"/>
</dbReference>
<reference evidence="1" key="1">
    <citation type="submission" date="2013-04" db="EMBL/GenBank/DDBJ databases">
        <title>The genome sequencing project of 58 acetic acid bacteria.</title>
        <authorList>
            <person name="Okamoto-Kainuma A."/>
            <person name="Ishikawa M."/>
            <person name="Umino S."/>
            <person name="Koizumi Y."/>
            <person name="Shiwa Y."/>
            <person name="Yoshikawa H."/>
            <person name="Matsutani M."/>
            <person name="Matsushita K."/>
        </authorList>
    </citation>
    <scope>NUCLEOTIDE SEQUENCE</scope>
    <source>
        <strain evidence="1">NBRC 106556</strain>
    </source>
</reference>
<organism evidence="1 2">
    <name type="scientific">Neokomagataea tanensis NBRC 106556</name>
    <dbReference type="NCBI Taxonomy" id="1223519"/>
    <lineage>
        <taxon>Bacteria</taxon>
        <taxon>Pseudomonadati</taxon>
        <taxon>Pseudomonadota</taxon>
        <taxon>Alphaproteobacteria</taxon>
        <taxon>Acetobacterales</taxon>
        <taxon>Acetobacteraceae</taxon>
        <taxon>Neokomagataea</taxon>
    </lineage>
</organism>
<evidence type="ECO:0000313" key="2">
    <source>
        <dbReference type="Proteomes" id="UP001062443"/>
    </source>
</evidence>
<comment type="caution">
    <text evidence="1">The sequence shown here is derived from an EMBL/GenBank/DDBJ whole genome shotgun (WGS) entry which is preliminary data.</text>
</comment>
<dbReference type="EMBL" id="BAQB01000097">
    <property type="protein sequence ID" value="GBR49278.1"/>
    <property type="molecule type" value="Genomic_DNA"/>
</dbReference>
<proteinExistence type="predicted"/>
<protein>
    <submittedName>
        <fullName evidence="1">Uncharacterized protein</fullName>
    </submittedName>
</protein>
<gene>
    <name evidence="1" type="ORF">AA106556_1994</name>
</gene>
<keyword evidence="2" id="KW-1185">Reference proteome</keyword>